<evidence type="ECO:0000256" key="4">
    <source>
        <dbReference type="ARBA" id="ARBA00022692"/>
    </source>
</evidence>
<dbReference type="Gene3D" id="1.50.40.10">
    <property type="entry name" value="Mitochondrial carrier domain"/>
    <property type="match status" value="1"/>
</dbReference>
<gene>
    <name evidence="9" type="ORF">PXEA_LOCUS16380</name>
</gene>
<evidence type="ECO:0008006" key="11">
    <source>
        <dbReference type="Google" id="ProtNLM"/>
    </source>
</evidence>
<proteinExistence type="inferred from homology"/>
<feature type="repeat" description="Solcar" evidence="7">
    <location>
        <begin position="1"/>
        <end position="76"/>
    </location>
</feature>
<evidence type="ECO:0000256" key="2">
    <source>
        <dbReference type="ARBA" id="ARBA00006375"/>
    </source>
</evidence>
<keyword evidence="5" id="KW-0677">Repeat</keyword>
<dbReference type="AlphaFoldDB" id="A0A3S5AG19"/>
<dbReference type="OrthoDB" id="270584at2759"/>
<dbReference type="Pfam" id="PF00153">
    <property type="entry name" value="Mito_carr"/>
    <property type="match status" value="1"/>
</dbReference>
<keyword evidence="4 7" id="KW-0812">Transmembrane</keyword>
<evidence type="ECO:0000256" key="6">
    <source>
        <dbReference type="ARBA" id="ARBA00023136"/>
    </source>
</evidence>
<keyword evidence="3 8" id="KW-0813">Transport</keyword>
<reference evidence="9" key="1">
    <citation type="submission" date="2018-11" db="EMBL/GenBank/DDBJ databases">
        <authorList>
            <consortium name="Pathogen Informatics"/>
        </authorList>
    </citation>
    <scope>NUCLEOTIDE SEQUENCE</scope>
</reference>
<sequence>MAGCISRTATAPLDRIKVVWQALGGKAVQSGVLGSLRKMLNEGGFTSLWRGNGINCIKIAPETALKFQTYEAIKKLICADRVSGGHLYEFTLSEKFVAGALAGAFSQSIIYPMEASLQKFF</sequence>
<dbReference type="GO" id="GO:0016020">
    <property type="term" value="C:membrane"/>
    <property type="evidence" value="ECO:0007669"/>
    <property type="project" value="UniProtKB-SubCell"/>
</dbReference>
<evidence type="ECO:0000256" key="8">
    <source>
        <dbReference type="RuleBase" id="RU000488"/>
    </source>
</evidence>
<dbReference type="PROSITE" id="PS50920">
    <property type="entry name" value="SOLCAR"/>
    <property type="match status" value="1"/>
</dbReference>
<dbReference type="GO" id="GO:0055085">
    <property type="term" value="P:transmembrane transport"/>
    <property type="evidence" value="ECO:0007669"/>
    <property type="project" value="InterPro"/>
</dbReference>
<dbReference type="PANTHER" id="PTHR24089">
    <property type="entry name" value="SOLUTE CARRIER FAMILY 25"/>
    <property type="match status" value="1"/>
</dbReference>
<dbReference type="InterPro" id="IPR023395">
    <property type="entry name" value="MCP_dom_sf"/>
</dbReference>
<keyword evidence="10" id="KW-1185">Reference proteome</keyword>
<accession>A0A3S5AG19</accession>
<dbReference type="SUPFAM" id="SSF103506">
    <property type="entry name" value="Mitochondrial carrier"/>
    <property type="match status" value="1"/>
</dbReference>
<evidence type="ECO:0000313" key="10">
    <source>
        <dbReference type="Proteomes" id="UP000784294"/>
    </source>
</evidence>
<dbReference type="InterPro" id="IPR002067">
    <property type="entry name" value="MCP"/>
</dbReference>
<dbReference type="EMBL" id="CAAALY010059204">
    <property type="protein sequence ID" value="VEL22940.1"/>
    <property type="molecule type" value="Genomic_DNA"/>
</dbReference>
<evidence type="ECO:0000256" key="5">
    <source>
        <dbReference type="ARBA" id="ARBA00022737"/>
    </source>
</evidence>
<keyword evidence="6 7" id="KW-0472">Membrane</keyword>
<protein>
    <recommendedName>
        <fullName evidence="11">ADP/ATP translocase</fullName>
    </recommendedName>
</protein>
<comment type="similarity">
    <text evidence="2 8">Belongs to the mitochondrial carrier (TC 2.A.29) family.</text>
</comment>
<evidence type="ECO:0000313" key="9">
    <source>
        <dbReference type="EMBL" id="VEL22940.1"/>
    </source>
</evidence>
<dbReference type="PRINTS" id="PR00926">
    <property type="entry name" value="MITOCARRIER"/>
</dbReference>
<organism evidence="9 10">
    <name type="scientific">Protopolystoma xenopodis</name>
    <dbReference type="NCBI Taxonomy" id="117903"/>
    <lineage>
        <taxon>Eukaryota</taxon>
        <taxon>Metazoa</taxon>
        <taxon>Spiralia</taxon>
        <taxon>Lophotrochozoa</taxon>
        <taxon>Platyhelminthes</taxon>
        <taxon>Monogenea</taxon>
        <taxon>Polyopisthocotylea</taxon>
        <taxon>Polystomatidea</taxon>
        <taxon>Polystomatidae</taxon>
        <taxon>Protopolystoma</taxon>
    </lineage>
</organism>
<evidence type="ECO:0000256" key="7">
    <source>
        <dbReference type="PROSITE-ProRule" id="PRU00282"/>
    </source>
</evidence>
<comment type="subcellular location">
    <subcellularLocation>
        <location evidence="1">Membrane</location>
        <topology evidence="1">Multi-pass membrane protein</topology>
    </subcellularLocation>
</comment>
<dbReference type="Proteomes" id="UP000784294">
    <property type="component" value="Unassembled WGS sequence"/>
</dbReference>
<dbReference type="InterPro" id="IPR018108">
    <property type="entry name" value="MCP_transmembrane"/>
</dbReference>
<comment type="caution">
    <text evidence="9">The sequence shown here is derived from an EMBL/GenBank/DDBJ whole genome shotgun (WGS) entry which is preliminary data.</text>
</comment>
<name>A0A3S5AG19_9PLAT</name>
<evidence type="ECO:0000256" key="1">
    <source>
        <dbReference type="ARBA" id="ARBA00004141"/>
    </source>
</evidence>
<evidence type="ECO:0000256" key="3">
    <source>
        <dbReference type="ARBA" id="ARBA00022448"/>
    </source>
</evidence>